<evidence type="ECO:0000313" key="2">
    <source>
        <dbReference type="Proteomes" id="UP000054538"/>
    </source>
</evidence>
<accession>A0A0D0D521</accession>
<keyword evidence="2" id="KW-1185">Reference proteome</keyword>
<organism evidence="1 2">
    <name type="scientific">Paxillus rubicundulus Ve08.2h10</name>
    <dbReference type="NCBI Taxonomy" id="930991"/>
    <lineage>
        <taxon>Eukaryota</taxon>
        <taxon>Fungi</taxon>
        <taxon>Dikarya</taxon>
        <taxon>Basidiomycota</taxon>
        <taxon>Agaricomycotina</taxon>
        <taxon>Agaricomycetes</taxon>
        <taxon>Agaricomycetidae</taxon>
        <taxon>Boletales</taxon>
        <taxon>Paxilineae</taxon>
        <taxon>Paxillaceae</taxon>
        <taxon>Paxillus</taxon>
    </lineage>
</organism>
<dbReference type="AlphaFoldDB" id="A0A0D0D521"/>
<reference evidence="2" key="2">
    <citation type="submission" date="2015-01" db="EMBL/GenBank/DDBJ databases">
        <title>Evolutionary Origins and Diversification of the Mycorrhizal Mutualists.</title>
        <authorList>
            <consortium name="DOE Joint Genome Institute"/>
            <consortium name="Mycorrhizal Genomics Consortium"/>
            <person name="Kohler A."/>
            <person name="Kuo A."/>
            <person name="Nagy L.G."/>
            <person name="Floudas D."/>
            <person name="Copeland A."/>
            <person name="Barry K.W."/>
            <person name="Cichocki N."/>
            <person name="Veneault-Fourrey C."/>
            <person name="LaButti K."/>
            <person name="Lindquist E.A."/>
            <person name="Lipzen A."/>
            <person name="Lundell T."/>
            <person name="Morin E."/>
            <person name="Murat C."/>
            <person name="Riley R."/>
            <person name="Ohm R."/>
            <person name="Sun H."/>
            <person name="Tunlid A."/>
            <person name="Henrissat B."/>
            <person name="Grigoriev I.V."/>
            <person name="Hibbett D.S."/>
            <person name="Martin F."/>
        </authorList>
    </citation>
    <scope>NUCLEOTIDE SEQUENCE [LARGE SCALE GENOMIC DNA]</scope>
    <source>
        <strain evidence="2">Ve08.2h10</strain>
    </source>
</reference>
<protein>
    <submittedName>
        <fullName evidence="1">Uncharacterized protein</fullName>
    </submittedName>
</protein>
<dbReference type="EMBL" id="KN831469">
    <property type="protein sequence ID" value="KIK71920.1"/>
    <property type="molecule type" value="Genomic_DNA"/>
</dbReference>
<dbReference type="Proteomes" id="UP000054538">
    <property type="component" value="Unassembled WGS sequence"/>
</dbReference>
<dbReference type="HOGENOM" id="CLU_2961528_0_0_1"/>
<proteinExistence type="predicted"/>
<sequence>MLERAQQGLHNANQMIGHIWFLICQSGVPILSKYAMRQDYSTMCNIHKNAKSAFDVDLD</sequence>
<reference evidence="1 2" key="1">
    <citation type="submission" date="2014-04" db="EMBL/GenBank/DDBJ databases">
        <authorList>
            <consortium name="DOE Joint Genome Institute"/>
            <person name="Kuo A."/>
            <person name="Kohler A."/>
            <person name="Jargeat P."/>
            <person name="Nagy L.G."/>
            <person name="Floudas D."/>
            <person name="Copeland A."/>
            <person name="Barry K.W."/>
            <person name="Cichocki N."/>
            <person name="Veneault-Fourrey C."/>
            <person name="LaButti K."/>
            <person name="Lindquist E.A."/>
            <person name="Lipzen A."/>
            <person name="Lundell T."/>
            <person name="Morin E."/>
            <person name="Murat C."/>
            <person name="Sun H."/>
            <person name="Tunlid A."/>
            <person name="Henrissat B."/>
            <person name="Grigoriev I.V."/>
            <person name="Hibbett D.S."/>
            <person name="Martin F."/>
            <person name="Nordberg H.P."/>
            <person name="Cantor M.N."/>
            <person name="Hua S.X."/>
        </authorList>
    </citation>
    <scope>NUCLEOTIDE SEQUENCE [LARGE SCALE GENOMIC DNA]</scope>
    <source>
        <strain evidence="1 2">Ve08.2h10</strain>
    </source>
</reference>
<evidence type="ECO:0000313" key="1">
    <source>
        <dbReference type="EMBL" id="KIK71920.1"/>
    </source>
</evidence>
<dbReference type="InParanoid" id="A0A0D0D521"/>
<name>A0A0D0D521_9AGAM</name>
<gene>
    <name evidence="1" type="ORF">PAXRUDRAFT_668637</name>
</gene>